<dbReference type="AlphaFoldDB" id="A0A067DMS0"/>
<feature type="compositionally biased region" description="Basic residues" evidence="1">
    <location>
        <begin position="333"/>
        <end position="343"/>
    </location>
</feature>
<accession>A0A067DMS0</accession>
<keyword evidence="5" id="KW-1185">Reference proteome</keyword>
<feature type="compositionally biased region" description="Basic and acidic residues" evidence="1">
    <location>
        <begin position="208"/>
        <end position="222"/>
    </location>
</feature>
<dbReference type="Pfam" id="PF14309">
    <property type="entry name" value="DUF4378"/>
    <property type="match status" value="1"/>
</dbReference>
<evidence type="ECO:0000313" key="4">
    <source>
        <dbReference type="EMBL" id="KDO44143.1"/>
    </source>
</evidence>
<dbReference type="eggNOG" id="ENOG502QQYR">
    <property type="taxonomic scope" value="Eukaryota"/>
</dbReference>
<dbReference type="PaxDb" id="2711-XP_006480816.1"/>
<dbReference type="PANTHER" id="PTHR47071:SF9">
    <property type="entry name" value="TRM32-LIKE PROTEIN (DUF3741)"/>
    <property type="match status" value="1"/>
</dbReference>
<feature type="region of interest" description="Disordered" evidence="1">
    <location>
        <begin position="368"/>
        <end position="389"/>
    </location>
</feature>
<feature type="compositionally biased region" description="Polar residues" evidence="1">
    <location>
        <begin position="1"/>
        <end position="16"/>
    </location>
</feature>
<feature type="domain" description="DUF3741" evidence="2">
    <location>
        <begin position="128"/>
        <end position="165"/>
    </location>
</feature>
<dbReference type="PANTHER" id="PTHR47071">
    <property type="entry name" value="PROTEIN TRM32"/>
    <property type="match status" value="1"/>
</dbReference>
<proteinExistence type="predicted"/>
<dbReference type="GO" id="GO:0048235">
    <property type="term" value="P:pollen sperm cell differentiation"/>
    <property type="evidence" value="ECO:0000318"/>
    <property type="project" value="GO_Central"/>
</dbReference>
<feature type="region of interest" description="Disordered" evidence="1">
    <location>
        <begin position="317"/>
        <end position="345"/>
    </location>
</feature>
<evidence type="ECO:0000259" key="2">
    <source>
        <dbReference type="Pfam" id="PF12552"/>
    </source>
</evidence>
<dbReference type="InterPro" id="IPR044257">
    <property type="entry name" value="TRM32-like"/>
</dbReference>
<organism evidence="4 5">
    <name type="scientific">Citrus sinensis</name>
    <name type="common">Sweet orange</name>
    <name type="synonym">Citrus aurantium var. sinensis</name>
    <dbReference type="NCBI Taxonomy" id="2711"/>
    <lineage>
        <taxon>Eukaryota</taxon>
        <taxon>Viridiplantae</taxon>
        <taxon>Streptophyta</taxon>
        <taxon>Embryophyta</taxon>
        <taxon>Tracheophyta</taxon>
        <taxon>Spermatophyta</taxon>
        <taxon>Magnoliopsida</taxon>
        <taxon>eudicotyledons</taxon>
        <taxon>Gunneridae</taxon>
        <taxon>Pentapetalae</taxon>
        <taxon>rosids</taxon>
        <taxon>malvids</taxon>
        <taxon>Sapindales</taxon>
        <taxon>Rutaceae</taxon>
        <taxon>Aurantioideae</taxon>
        <taxon>Citrus</taxon>
    </lineage>
</organism>
<dbReference type="STRING" id="2711.A0A067DMS0"/>
<feature type="region of interest" description="Disordered" evidence="1">
    <location>
        <begin position="1"/>
        <end position="40"/>
    </location>
</feature>
<dbReference type="Proteomes" id="UP000027120">
    <property type="component" value="Unassembled WGS sequence"/>
</dbReference>
<dbReference type="Pfam" id="PF12552">
    <property type="entry name" value="DUF3741"/>
    <property type="match status" value="1"/>
</dbReference>
<feature type="region of interest" description="Disordered" evidence="1">
    <location>
        <begin position="187"/>
        <end position="222"/>
    </location>
</feature>
<evidence type="ECO:0000256" key="1">
    <source>
        <dbReference type="SAM" id="MobiDB-lite"/>
    </source>
</evidence>
<name>A0A067DMS0_CITSI</name>
<reference evidence="4 5" key="1">
    <citation type="submission" date="2014-04" db="EMBL/GenBank/DDBJ databases">
        <authorList>
            <consortium name="International Citrus Genome Consortium"/>
            <person name="Gmitter F."/>
            <person name="Chen C."/>
            <person name="Farmerie W."/>
            <person name="Harkins T."/>
            <person name="Desany B."/>
            <person name="Mohiuddin M."/>
            <person name="Kodira C."/>
            <person name="Borodovsky M."/>
            <person name="Lomsadze A."/>
            <person name="Burns P."/>
            <person name="Jenkins J."/>
            <person name="Prochnik S."/>
            <person name="Shu S."/>
            <person name="Chapman J."/>
            <person name="Pitluck S."/>
            <person name="Schmutz J."/>
            <person name="Rokhsar D."/>
        </authorList>
    </citation>
    <scope>NUCLEOTIDE SEQUENCE</scope>
</reference>
<evidence type="ECO:0008006" key="6">
    <source>
        <dbReference type="Google" id="ProtNLM"/>
    </source>
</evidence>
<sequence length="733" mass="83105">VQEVRQTTPTKQNSVKAQKKSLVNEEFSKRKGQHHRTSTYPVRSRLTRTNSIHHLKASHEDFLSVITSNDGSLEIAYRGNKDSNKISSMDSLLEKPFDEPFANGETGENCQVDENKKQASVEQNLINKEPTTDASLHRSKEFLDALDTINFNREFFQKVLRDPSSPFSHHYHNQHVLNTRMGLTKSESFPLPGLSGRRVPGPSRLKRKQDVNRSCEKEEDIGKKSIQSTEVEYREDGIQKLNQAAADIANSSSSGSTHHFNNPGRSQVAIKHFKDLKQKIKHAIKESKSERHRITMDAILHKLPRNQGFSKDLNNETLDQLKDPSLTSDCKRSRSSRRHHMRRTSSVNETLDRYCQLYESTFKREAKQPVSEKLKVKREEEASPSRNTTKSLGRIFSLPEIKSYYYQNEGFSDAYSSWMPVRILDEETGSLTSVGEQNSTDGPMASEYCSQLDTPAESQIQNLVEVSQTDSGAGDQVGSTSIVDSIMEVDKLSDDLITLTTRDKSQEMLEFLIPGVHDTLTGHQHESSIDASLVTHRSVLEKVHFPSRHLYVDIPHVQVDAKDKAKFDYVKYILELTGFSGTESLGTWHSDDQPVDPSVYEEVGGCILLDPDCSGNEGGNCNHVLFFDLINETLMEIYERSYSYYPKPLSSQCCIPQMPAGNRVLKEVWRNISRYLSLRPELDQSLDYITSSDLSKNNGWMSLQFNSECVALEVEDLIFEDLLEEAIFSGVCR</sequence>
<gene>
    <name evidence="4" type="ORF">CISIN_1g047781mg</name>
</gene>
<protein>
    <recommendedName>
        <fullName evidence="6">DUF4378 domain-containing protein</fullName>
    </recommendedName>
</protein>
<dbReference type="EMBL" id="KK785326">
    <property type="protein sequence ID" value="KDO44143.1"/>
    <property type="molecule type" value="Genomic_DNA"/>
</dbReference>
<evidence type="ECO:0000313" key="5">
    <source>
        <dbReference type="Proteomes" id="UP000027120"/>
    </source>
</evidence>
<evidence type="ECO:0000259" key="3">
    <source>
        <dbReference type="Pfam" id="PF14309"/>
    </source>
</evidence>
<feature type="domain" description="DUF4378" evidence="3">
    <location>
        <begin position="567"/>
        <end position="725"/>
    </location>
</feature>
<dbReference type="InterPro" id="IPR025486">
    <property type="entry name" value="DUF4378"/>
</dbReference>
<dbReference type="InterPro" id="IPR022212">
    <property type="entry name" value="DUF3741"/>
</dbReference>
<feature type="non-terminal residue" evidence="4">
    <location>
        <position position="1"/>
    </location>
</feature>
<feature type="compositionally biased region" description="Basic and acidic residues" evidence="1">
    <location>
        <begin position="368"/>
        <end position="383"/>
    </location>
</feature>